<name>A0A2G8JQX1_STIJA</name>
<dbReference type="EMBL" id="MRZV01001400">
    <property type="protein sequence ID" value="PIK38123.1"/>
    <property type="molecule type" value="Genomic_DNA"/>
</dbReference>
<evidence type="ECO:0000313" key="3">
    <source>
        <dbReference type="EMBL" id="PIK38123.1"/>
    </source>
</evidence>
<feature type="region of interest" description="Disordered" evidence="1">
    <location>
        <begin position="1"/>
        <end position="27"/>
    </location>
</feature>
<accession>A0A2G8JQX1</accession>
<feature type="region of interest" description="Disordered" evidence="1">
    <location>
        <begin position="62"/>
        <end position="110"/>
    </location>
</feature>
<gene>
    <name evidence="3" type="ORF">BSL78_25035</name>
</gene>
<keyword evidence="4" id="KW-1185">Reference proteome</keyword>
<protein>
    <submittedName>
        <fullName evidence="3">Uncharacterized protein</fullName>
    </submittedName>
</protein>
<evidence type="ECO:0000256" key="1">
    <source>
        <dbReference type="SAM" id="MobiDB-lite"/>
    </source>
</evidence>
<feature type="compositionally biased region" description="Polar residues" evidence="1">
    <location>
        <begin position="69"/>
        <end position="92"/>
    </location>
</feature>
<comment type="caution">
    <text evidence="3">The sequence shown here is derived from an EMBL/GenBank/DDBJ whole genome shotgun (WGS) entry which is preliminary data.</text>
</comment>
<dbReference type="AlphaFoldDB" id="A0A2G8JQX1"/>
<organism evidence="3 4">
    <name type="scientific">Stichopus japonicus</name>
    <name type="common">Sea cucumber</name>
    <dbReference type="NCBI Taxonomy" id="307972"/>
    <lineage>
        <taxon>Eukaryota</taxon>
        <taxon>Metazoa</taxon>
        <taxon>Echinodermata</taxon>
        <taxon>Eleutherozoa</taxon>
        <taxon>Echinozoa</taxon>
        <taxon>Holothuroidea</taxon>
        <taxon>Aspidochirotacea</taxon>
        <taxon>Aspidochirotida</taxon>
        <taxon>Stichopodidae</taxon>
        <taxon>Apostichopus</taxon>
    </lineage>
</organism>
<evidence type="ECO:0000256" key="2">
    <source>
        <dbReference type="SAM" id="Phobius"/>
    </source>
</evidence>
<feature type="compositionally biased region" description="Basic residues" evidence="1">
    <location>
        <begin position="96"/>
        <end position="110"/>
    </location>
</feature>
<dbReference type="Proteomes" id="UP000230750">
    <property type="component" value="Unassembled WGS sequence"/>
</dbReference>
<evidence type="ECO:0000313" key="4">
    <source>
        <dbReference type="Proteomes" id="UP000230750"/>
    </source>
</evidence>
<keyword evidence="2" id="KW-0472">Membrane</keyword>
<keyword evidence="2" id="KW-0812">Transmembrane</keyword>
<reference evidence="3 4" key="1">
    <citation type="journal article" date="2017" name="PLoS Biol.">
        <title>The sea cucumber genome provides insights into morphological evolution and visceral regeneration.</title>
        <authorList>
            <person name="Zhang X."/>
            <person name="Sun L."/>
            <person name="Yuan J."/>
            <person name="Sun Y."/>
            <person name="Gao Y."/>
            <person name="Zhang L."/>
            <person name="Li S."/>
            <person name="Dai H."/>
            <person name="Hamel J.F."/>
            <person name="Liu C."/>
            <person name="Yu Y."/>
            <person name="Liu S."/>
            <person name="Lin W."/>
            <person name="Guo K."/>
            <person name="Jin S."/>
            <person name="Xu P."/>
            <person name="Storey K.B."/>
            <person name="Huan P."/>
            <person name="Zhang T."/>
            <person name="Zhou Y."/>
            <person name="Zhang J."/>
            <person name="Lin C."/>
            <person name="Li X."/>
            <person name="Xing L."/>
            <person name="Huo D."/>
            <person name="Sun M."/>
            <person name="Wang L."/>
            <person name="Mercier A."/>
            <person name="Li F."/>
            <person name="Yang H."/>
            <person name="Xiang J."/>
        </authorList>
    </citation>
    <scope>NUCLEOTIDE SEQUENCE [LARGE SCALE GENOMIC DNA]</scope>
    <source>
        <strain evidence="3">Shaxun</strain>
        <tissue evidence="3">Muscle</tissue>
    </source>
</reference>
<dbReference type="OrthoDB" id="10468136at2759"/>
<keyword evidence="2" id="KW-1133">Transmembrane helix</keyword>
<proteinExistence type="predicted"/>
<feature type="transmembrane region" description="Helical" evidence="2">
    <location>
        <begin position="32"/>
        <end position="57"/>
    </location>
</feature>
<sequence length="288" mass="31501">MNSTTAIPPVVPGDDSPKDPPNPRNDSSAITVAAPAASLILVLVAIVVWFFLVRLQLRKNAKKGRRRLYNSSLREGQNGSKGSRLSTHSSPYGTPRSHRKSGGSPKEKHRSCTCAHHEEEMREVCTCGVPHNPPKPHKHSKPTANGISTVCSGNSPFCPHSTKMKHHADIHSGASSLSFELNELSPLSEQNTMVTLEPRGRANTGDYTTLTKPTKKKKNCDDMSMVLRRSAMGYPWPNCACHPLNGFERKPCSCALKHPLSHTKRGAREAGLYFSAPSLVQKQMHSPC</sequence>